<dbReference type="PANTHER" id="PTHR43606">
    <property type="entry name" value="PHOSPHATASE, PUTATIVE (AFU_ORTHOLOGUE AFUA_6G08710)-RELATED"/>
    <property type="match status" value="1"/>
</dbReference>
<evidence type="ECO:0000256" key="1">
    <source>
        <dbReference type="SAM" id="MobiDB-lite"/>
    </source>
</evidence>
<dbReference type="SUPFAM" id="SSF56300">
    <property type="entry name" value="Metallo-dependent phosphatases"/>
    <property type="match status" value="1"/>
</dbReference>
<evidence type="ECO:0000313" key="5">
    <source>
        <dbReference type="Proteomes" id="UP000321638"/>
    </source>
</evidence>
<dbReference type="Gene3D" id="3.60.21.70">
    <property type="entry name" value="PhoD-like phosphatase"/>
    <property type="match status" value="1"/>
</dbReference>
<dbReference type="Pfam" id="PF16655">
    <property type="entry name" value="PhoD_N"/>
    <property type="match status" value="1"/>
</dbReference>
<protein>
    <submittedName>
        <fullName evidence="4">Alkaline phosphatase</fullName>
    </submittedName>
</protein>
<gene>
    <name evidence="4" type="ORF">FHP25_28655</name>
</gene>
<dbReference type="InterPro" id="IPR052900">
    <property type="entry name" value="Phospholipid_Metab_Enz"/>
</dbReference>
<organism evidence="4 5">
    <name type="scientific">Vineibacter terrae</name>
    <dbReference type="NCBI Taxonomy" id="2586908"/>
    <lineage>
        <taxon>Bacteria</taxon>
        <taxon>Pseudomonadati</taxon>
        <taxon>Pseudomonadota</taxon>
        <taxon>Alphaproteobacteria</taxon>
        <taxon>Hyphomicrobiales</taxon>
        <taxon>Vineibacter</taxon>
    </lineage>
</organism>
<name>A0A5C8PEA3_9HYPH</name>
<dbReference type="PANTHER" id="PTHR43606:SF2">
    <property type="entry name" value="ALKALINE PHOSPHATASE FAMILY PROTEIN (AFU_ORTHOLOGUE AFUA_5G03860)"/>
    <property type="match status" value="1"/>
</dbReference>
<reference evidence="4 5" key="1">
    <citation type="submission" date="2019-06" db="EMBL/GenBank/DDBJ databases">
        <title>New taxonomy in bacterial strain CC-CFT640, isolated from vineyard.</title>
        <authorList>
            <person name="Lin S.-Y."/>
            <person name="Tsai C.-F."/>
            <person name="Young C.-C."/>
        </authorList>
    </citation>
    <scope>NUCLEOTIDE SEQUENCE [LARGE SCALE GENOMIC DNA]</scope>
    <source>
        <strain evidence="4 5">CC-CFT640</strain>
    </source>
</reference>
<keyword evidence="5" id="KW-1185">Reference proteome</keyword>
<dbReference type="Gene3D" id="2.60.40.380">
    <property type="entry name" value="Purple acid phosphatase-like, N-terminal"/>
    <property type="match status" value="1"/>
</dbReference>
<feature type="region of interest" description="Disordered" evidence="1">
    <location>
        <begin position="304"/>
        <end position="323"/>
    </location>
</feature>
<feature type="domain" description="Phospholipase D N-terminal" evidence="3">
    <location>
        <begin position="36"/>
        <end position="132"/>
    </location>
</feature>
<evidence type="ECO:0000259" key="2">
    <source>
        <dbReference type="Pfam" id="PF09423"/>
    </source>
</evidence>
<dbReference type="OrthoDB" id="327733at2"/>
<dbReference type="Pfam" id="PF09423">
    <property type="entry name" value="PhoD"/>
    <property type="match status" value="1"/>
</dbReference>
<dbReference type="InterPro" id="IPR029052">
    <property type="entry name" value="Metallo-depent_PP-like"/>
</dbReference>
<dbReference type="InterPro" id="IPR018946">
    <property type="entry name" value="PhoD-like_MPP"/>
</dbReference>
<evidence type="ECO:0000259" key="3">
    <source>
        <dbReference type="Pfam" id="PF16655"/>
    </source>
</evidence>
<evidence type="ECO:0000313" key="4">
    <source>
        <dbReference type="EMBL" id="TXL71669.1"/>
    </source>
</evidence>
<dbReference type="InterPro" id="IPR032093">
    <property type="entry name" value="PhoD_N"/>
</dbReference>
<accession>A0A5C8PEA3</accession>
<dbReference type="CDD" id="cd07389">
    <property type="entry name" value="MPP_PhoD"/>
    <property type="match status" value="1"/>
</dbReference>
<dbReference type="PROSITE" id="PS51318">
    <property type="entry name" value="TAT"/>
    <property type="match status" value="1"/>
</dbReference>
<dbReference type="InterPro" id="IPR006311">
    <property type="entry name" value="TAT_signal"/>
</dbReference>
<dbReference type="AlphaFoldDB" id="A0A5C8PEA3"/>
<sequence>MSLSRRHLLTAGAAVAVAAPGRGLANPRFDRNPFGLGVASGEPTPDGFVIWTRVLADPVTPAPLAGDAFRLAYQVAGDPGFRRILRRAEVVALPQDAHTVHVEVSGLQPGCDYWYRFLLPPGHVSAIGRARTTAAPGAPVERLDLVVGSCQHYEGGYYGAWRDAIRERGRPLDAVVFLGDYIYESSVGGTPPRRHNVLDNPVTLDDFRRRYALYRADPDLQRAHAAAPWLVIWDDHEVDNDYADAQSQGLMDRTAFLALRAAAYRAWWEHMPVRPALRPQGPRATIHRRVRFGDLARIDLLDGRQHRSPQPCPRPGRGGSSIVGPDCAARLDPALSLLGQAQESWLYDGFRAGGARWSLLANPVLMAPLDFQIGPGEQWRTDQWDGYPAARARLYAAMRAARLSNPVVLTGDFHAHIAADLLDPAAGNAPVAAEFAGTSITSGAPQRDDAWFAARLAENPHLRLFNNRHRGHLAVSLTRDRLVADLRIIEDVGDRLTAARTLRSFTVESGRPGIVGA</sequence>
<proteinExistence type="predicted"/>
<dbReference type="EMBL" id="VDUZ01000040">
    <property type="protein sequence ID" value="TXL71669.1"/>
    <property type="molecule type" value="Genomic_DNA"/>
</dbReference>
<dbReference type="RefSeq" id="WP_147850428.1">
    <property type="nucleotide sequence ID" value="NZ_VDUZ01000040.1"/>
</dbReference>
<dbReference type="Proteomes" id="UP000321638">
    <property type="component" value="Unassembled WGS sequence"/>
</dbReference>
<feature type="domain" description="PhoD-like phosphatase metallophosphatase" evidence="2">
    <location>
        <begin position="145"/>
        <end position="485"/>
    </location>
</feature>
<comment type="caution">
    <text evidence="4">The sequence shown here is derived from an EMBL/GenBank/DDBJ whole genome shotgun (WGS) entry which is preliminary data.</text>
</comment>
<dbReference type="InterPro" id="IPR038607">
    <property type="entry name" value="PhoD-like_sf"/>
</dbReference>